<comment type="caution">
    <text evidence="5">The sequence shown here is derived from an EMBL/GenBank/DDBJ whole genome shotgun (WGS) entry which is preliminary data.</text>
</comment>
<feature type="domain" description="Glycosyl transferase family 1" evidence="4">
    <location>
        <begin position="177"/>
        <end position="342"/>
    </location>
</feature>
<dbReference type="Proteomes" id="UP000815846">
    <property type="component" value="Unassembled WGS sequence"/>
</dbReference>
<dbReference type="Gene3D" id="3.40.50.2000">
    <property type="entry name" value="Glycogen Phosphorylase B"/>
    <property type="match status" value="2"/>
</dbReference>
<evidence type="ECO:0000259" key="4">
    <source>
        <dbReference type="Pfam" id="PF00534"/>
    </source>
</evidence>
<gene>
    <name evidence="5" type="ORF">CWS31_002560</name>
</gene>
<evidence type="ECO:0000256" key="1">
    <source>
        <dbReference type="ARBA" id="ARBA00009481"/>
    </source>
</evidence>
<dbReference type="InterPro" id="IPR001296">
    <property type="entry name" value="Glyco_trans_1"/>
</dbReference>
<accession>A0ABY3N1R8</accession>
<evidence type="ECO:0000256" key="3">
    <source>
        <dbReference type="ARBA" id="ARBA00022679"/>
    </source>
</evidence>
<evidence type="ECO:0000313" key="5">
    <source>
        <dbReference type="EMBL" id="TYK67426.1"/>
    </source>
</evidence>
<dbReference type="EMBL" id="PJAI02000001">
    <property type="protein sequence ID" value="TYK67426.1"/>
    <property type="molecule type" value="Genomic_DNA"/>
</dbReference>
<organism evidence="5 6">
    <name type="scientific">Colwellia echini</name>
    <dbReference type="NCBI Taxonomy" id="1982103"/>
    <lineage>
        <taxon>Bacteria</taxon>
        <taxon>Pseudomonadati</taxon>
        <taxon>Pseudomonadota</taxon>
        <taxon>Gammaproteobacteria</taxon>
        <taxon>Alteromonadales</taxon>
        <taxon>Colwelliaceae</taxon>
        <taxon>Colwellia</taxon>
    </lineage>
</organism>
<evidence type="ECO:0000256" key="2">
    <source>
        <dbReference type="ARBA" id="ARBA00022676"/>
    </source>
</evidence>
<keyword evidence="3" id="KW-0808">Transferase</keyword>
<dbReference type="Pfam" id="PF00534">
    <property type="entry name" value="Glycos_transf_1"/>
    <property type="match status" value="1"/>
</dbReference>
<reference evidence="5 6" key="1">
    <citation type="submission" date="2019-08" db="EMBL/GenBank/DDBJ databases">
        <title>Microbe sample from Colwellia echini.</title>
        <authorList>
            <person name="Christiansen L."/>
            <person name="Pathiraja D."/>
            <person name="Schultz-Johansen M."/>
            <person name="Choi I.-G."/>
            <person name="Stougaard P."/>
        </authorList>
    </citation>
    <scope>NUCLEOTIDE SEQUENCE [LARGE SCALE GENOMIC DNA]</scope>
    <source>
        <strain evidence="5 6">A3</strain>
    </source>
</reference>
<name>A0ABY3N1R8_9GAMM</name>
<dbReference type="PANTHER" id="PTHR12526:SF640">
    <property type="entry name" value="COLANIC ACID BIOSYNTHESIS GLYCOSYLTRANSFERASE WCAL-RELATED"/>
    <property type="match status" value="1"/>
</dbReference>
<comment type="similarity">
    <text evidence="1">Belongs to the glycosyltransferase group 1 family. Glycosyltransferase 4 subfamily.</text>
</comment>
<keyword evidence="6" id="KW-1185">Reference proteome</keyword>
<sequence length="364" mass="40533">MDAMVSHKISDNEIELIIGNSKRNFSGITSTMLQVVSYQKEMIPLRIMGKHNLTDPSLAISFWQVAKMCRRPLKNGKYRIFHARRVDEMIQGVLLKYLFSAKIKLVFSSAAQRRRAKFTCWLTRQMDAVIAMCNASANYLETPPNAVIYHGVNINTYKASADKQAAWQSLDVLKPTQKKGKYGIAILGRVREQKGVHLFVQSCISLLANYPDYTAVIVGSTAAKHKKFEQELCDNIKAAGLSERIIFVGEQHFSDIPKIFSSLSLVVALSRNEGFGLTVLEAMSSGAAVLASEAGAWPEIVRQGIDGYVVPINDLAAVKEKMALLLNDEAKLIEMGKAGRQRVETLYSVEREAKELTEFLKTLV</sequence>
<dbReference type="CDD" id="cd03801">
    <property type="entry name" value="GT4_PimA-like"/>
    <property type="match status" value="1"/>
</dbReference>
<proteinExistence type="inferred from homology"/>
<dbReference type="PANTHER" id="PTHR12526">
    <property type="entry name" value="GLYCOSYLTRANSFERASE"/>
    <property type="match status" value="1"/>
</dbReference>
<keyword evidence="2" id="KW-0328">Glycosyltransferase</keyword>
<dbReference type="SUPFAM" id="SSF53756">
    <property type="entry name" value="UDP-Glycosyltransferase/glycogen phosphorylase"/>
    <property type="match status" value="1"/>
</dbReference>
<evidence type="ECO:0000313" key="6">
    <source>
        <dbReference type="Proteomes" id="UP000815846"/>
    </source>
</evidence>
<protein>
    <submittedName>
        <fullName evidence="5">Glycosyltransferase family 4 protein</fullName>
    </submittedName>
</protein>
<dbReference type="RefSeq" id="WP_101343532.1">
    <property type="nucleotide sequence ID" value="NZ_PJAI02000001.1"/>
</dbReference>